<dbReference type="GO" id="GO:0016251">
    <property type="term" value="F:RNA polymerase II general transcription initiation factor activity"/>
    <property type="evidence" value="ECO:0007669"/>
    <property type="project" value="InterPro"/>
</dbReference>
<dbReference type="EMBL" id="GGYP01002551">
    <property type="protein sequence ID" value="MDE47322.1"/>
    <property type="molecule type" value="Transcribed_RNA"/>
</dbReference>
<reference evidence="8" key="1">
    <citation type="submission" date="2018-10" db="EMBL/GenBank/DDBJ databases">
        <title>Transcriptome assembly of Aceria tosichella (Wheat curl mite) Type 2.</title>
        <authorList>
            <person name="Scully E.D."/>
            <person name="Geib S.M."/>
            <person name="Palmer N.A."/>
            <person name="Gupta A.K."/>
            <person name="Sarath G."/>
            <person name="Tatineni S."/>
        </authorList>
    </citation>
    <scope>NUCLEOTIDE SEQUENCE</scope>
    <source>
        <strain evidence="8">LincolnNE</strain>
    </source>
</reference>
<dbReference type="PANTHER" id="PTHR13900">
    <property type="entry name" value="TRANSCRIPTION INITIATION FACTOR TFIID"/>
    <property type="match status" value="1"/>
</dbReference>
<feature type="compositionally biased region" description="Basic and acidic residues" evidence="5">
    <location>
        <begin position="75"/>
        <end position="86"/>
    </location>
</feature>
<organism evidence="8">
    <name type="scientific">Aceria tosichella</name>
    <name type="common">wheat curl mite</name>
    <dbReference type="NCBI Taxonomy" id="561515"/>
    <lineage>
        <taxon>Eukaryota</taxon>
        <taxon>Metazoa</taxon>
        <taxon>Ecdysozoa</taxon>
        <taxon>Arthropoda</taxon>
        <taxon>Chelicerata</taxon>
        <taxon>Arachnida</taxon>
        <taxon>Acari</taxon>
        <taxon>Acariformes</taxon>
        <taxon>Trombidiformes</taxon>
        <taxon>Prostigmata</taxon>
        <taxon>Eupodina</taxon>
        <taxon>Eriophyoidea</taxon>
        <taxon>Eriophyidae</taxon>
        <taxon>Eriophyinae</taxon>
        <taxon>Aceriini</taxon>
        <taxon>Aceria</taxon>
    </lineage>
</organism>
<keyword evidence="3" id="KW-0804">Transcription</keyword>
<feature type="compositionally biased region" description="Polar residues" evidence="5">
    <location>
        <begin position="87"/>
        <end position="105"/>
    </location>
</feature>
<name>A0A6G1SBJ4_9ACAR</name>
<dbReference type="GO" id="GO:0017025">
    <property type="term" value="F:TBP-class protein binding"/>
    <property type="evidence" value="ECO:0007669"/>
    <property type="project" value="InterPro"/>
</dbReference>
<dbReference type="InterPro" id="IPR022591">
    <property type="entry name" value="TAF1_HAT_dom"/>
</dbReference>
<keyword evidence="8" id="KW-0396">Initiation factor</keyword>
<dbReference type="PANTHER" id="PTHR13900:SF0">
    <property type="entry name" value="TRANSCRIPTION INITIATION FACTOR TFIID SUBUNIT 1"/>
    <property type="match status" value="1"/>
</dbReference>
<dbReference type="GO" id="GO:0005669">
    <property type="term" value="C:transcription factor TFIID complex"/>
    <property type="evidence" value="ECO:0007669"/>
    <property type="project" value="InterPro"/>
</dbReference>
<evidence type="ECO:0000256" key="2">
    <source>
        <dbReference type="ARBA" id="ARBA00023015"/>
    </source>
</evidence>
<feature type="compositionally biased region" description="Polar residues" evidence="5">
    <location>
        <begin position="979"/>
        <end position="988"/>
    </location>
</feature>
<feature type="compositionally biased region" description="Basic and acidic residues" evidence="5">
    <location>
        <begin position="933"/>
        <end position="959"/>
    </location>
</feature>
<feature type="region of interest" description="Disordered" evidence="5">
    <location>
        <begin position="833"/>
        <end position="873"/>
    </location>
</feature>
<evidence type="ECO:0000256" key="3">
    <source>
        <dbReference type="ARBA" id="ARBA00023163"/>
    </source>
</evidence>
<dbReference type="GO" id="GO:0003743">
    <property type="term" value="F:translation initiation factor activity"/>
    <property type="evidence" value="ECO:0007669"/>
    <property type="project" value="UniProtKB-KW"/>
</dbReference>
<evidence type="ECO:0000256" key="4">
    <source>
        <dbReference type="ARBA" id="ARBA00023242"/>
    </source>
</evidence>
<feature type="region of interest" description="Disordered" evidence="5">
    <location>
        <begin position="926"/>
        <end position="1005"/>
    </location>
</feature>
<dbReference type="AlphaFoldDB" id="A0A6G1SBJ4"/>
<feature type="region of interest" description="Disordered" evidence="5">
    <location>
        <begin position="1111"/>
        <end position="1133"/>
    </location>
</feature>
<feature type="compositionally biased region" description="Polar residues" evidence="5">
    <location>
        <begin position="995"/>
        <end position="1005"/>
    </location>
</feature>
<dbReference type="InterPro" id="IPR041670">
    <property type="entry name" value="Znf-CCHC_6"/>
</dbReference>
<feature type="compositionally biased region" description="Polar residues" evidence="5">
    <location>
        <begin position="837"/>
        <end position="846"/>
    </location>
</feature>
<evidence type="ECO:0000256" key="5">
    <source>
        <dbReference type="SAM" id="MobiDB-lite"/>
    </source>
</evidence>
<accession>A0A6G1SBJ4</accession>
<evidence type="ECO:0000259" key="6">
    <source>
        <dbReference type="Pfam" id="PF12157"/>
    </source>
</evidence>
<feature type="compositionally biased region" description="Polar residues" evidence="5">
    <location>
        <begin position="185"/>
        <end position="199"/>
    </location>
</feature>
<feature type="domain" description="Zinc knuckle" evidence="7">
    <location>
        <begin position="1023"/>
        <end position="1044"/>
    </location>
</feature>
<keyword evidence="2" id="KW-0805">Transcription regulation</keyword>
<feature type="region of interest" description="Disordered" evidence="5">
    <location>
        <begin position="180"/>
        <end position="199"/>
    </location>
</feature>
<sequence length="1133" mass="129273">MEAPTTTTTQLVTTSNATAPAALDSNDCFHMISQLPWEEEIVWDGQEEAPKIMAKAGKRCQAAGWIPSAMHRRASDFSHQIRDHTRPQASTTAANNQFSSTTGGNQHPGGRGNKHDKHSKQDSDETDTAWYSIFPVDNEDLVYGVWERDIIWDPESTSHLPIRRFLTLDPNDENIIFQIPEDKPNNSMNQSQASNTAQLSRKALAQQTQKEKKENLKRSKIILGKSGVIVEPEIISPPPDDLSNEKQPWNISNDEYYSFKAAPDVALKQNVGNLIQHSTPAVELRQPFFPTFINRDRLGEFHRPPLFPSSKRARATLLANDKPHPIESLTQHIAEQAQLREKKRLESGGGEMFFMHSAEDLSGRDAELILAECSEEYPPLLNQVGMATKIKNYARRKPGLLVADQETELLSKYEYGEPVIIGTSPFLGTLAPGQSLQTIENNMYRAPIYKHKIHPTDFLVIRSQDQFWIREVQTIFTVGQELPIIEVPGPNSKKANNFIRDFLQVYIYRMFRKSPLEPKRIKMDDIKKAFPLHSESSIRKRLKQCADFNRTGDNPNMWYLKKPGEFRLPQEAEIRTIVTPEQCCAYYSMLAAERRLQDAGYGEKSLCTLDDDDDEDKQREMDDEVKAAPWNTTRAFIAAMKQKCLLQLTGVADPTGCNEGFSYVRVPNKPLLPKEEAIKEPQPKKTVTGTDADLRRLKLSTAKAMLRDSGIPEDKIEKLPRWQVIHLVRELSTKQVRAGEESMSKFARGNRFSIAEHQERYKEECQRIFDLQNKILASDEVLSTDDEESNDDEDPDIEQGTKTLEFAIENKKTSQALFHEREEAERRDLHKMMFGDDTNSGDFTKMQQKKDAKSSGLQGNKPQIDNMDESSNIAPPAEVDRILNIYRTYRDSNGREYVRVETVRKPAVIESYIKIRETKNAEAIKEFAMSSDDPQRETKRKERKQTVRKERMNHDRRSAIAEFGSTSSFSRRESPLVTPKTTAPNSPSGLVLDSPRNSISPDNSTIDSSHIIVKKRKEKDGSKLRCSACGGLGHMKNNRSCPARPKSIKVAMTREELEEEEQSSLCAMDIIKTEDTKILINKKYIDKLEETRKKSLKLRIPIGAIKKRRTRQQEELDYLKKPDYKNYRSKQRG</sequence>
<dbReference type="Pfam" id="PF12157">
    <property type="entry name" value="DUF3591"/>
    <property type="match status" value="1"/>
</dbReference>
<dbReference type="GO" id="GO:0051123">
    <property type="term" value="P:RNA polymerase II preinitiation complex assembly"/>
    <property type="evidence" value="ECO:0007669"/>
    <property type="project" value="TreeGrafter"/>
</dbReference>
<dbReference type="InterPro" id="IPR040240">
    <property type="entry name" value="TAF1"/>
</dbReference>
<dbReference type="GO" id="GO:0004402">
    <property type="term" value="F:histone acetyltransferase activity"/>
    <property type="evidence" value="ECO:0007669"/>
    <property type="project" value="InterPro"/>
</dbReference>
<comment type="subcellular location">
    <subcellularLocation>
        <location evidence="1">Nucleus</location>
    </subcellularLocation>
</comment>
<evidence type="ECO:0000256" key="1">
    <source>
        <dbReference type="ARBA" id="ARBA00004123"/>
    </source>
</evidence>
<feature type="domain" description="Transcription initiation factor TFIID subunit 1 histone acetyltransferase" evidence="6">
    <location>
        <begin position="249"/>
        <end position="727"/>
    </location>
</feature>
<feature type="compositionally biased region" description="Polar residues" evidence="5">
    <location>
        <begin position="855"/>
        <end position="873"/>
    </location>
</feature>
<gene>
    <name evidence="8" type="primary">Taf1</name>
    <name evidence="8" type="ORF">g.9821</name>
</gene>
<protein>
    <submittedName>
        <fullName evidence="8">Transcription initiation factor TFIID subunit 1</fullName>
    </submittedName>
</protein>
<proteinExistence type="predicted"/>
<feature type="compositionally biased region" description="Basic and acidic residues" evidence="5">
    <location>
        <begin position="1111"/>
        <end position="1126"/>
    </location>
</feature>
<keyword evidence="8" id="KW-0648">Protein biosynthesis</keyword>
<evidence type="ECO:0000259" key="7">
    <source>
        <dbReference type="Pfam" id="PF15288"/>
    </source>
</evidence>
<keyword evidence="4" id="KW-0539">Nucleus</keyword>
<evidence type="ECO:0000313" key="8">
    <source>
        <dbReference type="EMBL" id="MDE47322.1"/>
    </source>
</evidence>
<dbReference type="Pfam" id="PF15288">
    <property type="entry name" value="zf-CCHC_6"/>
    <property type="match status" value="1"/>
</dbReference>
<feature type="region of interest" description="Disordered" evidence="5">
    <location>
        <begin position="75"/>
        <end position="124"/>
    </location>
</feature>